<dbReference type="NCBIfam" id="TIGR04183">
    <property type="entry name" value="Por_Secre_tail"/>
    <property type="match status" value="1"/>
</dbReference>
<evidence type="ECO:0000313" key="4">
    <source>
        <dbReference type="Proteomes" id="UP001501302"/>
    </source>
</evidence>
<feature type="chain" id="PRO_5046139898" description="Secretion system C-terminal sorting domain-containing protein" evidence="2">
    <location>
        <begin position="21"/>
        <end position="360"/>
    </location>
</feature>
<organism evidence="3 4">
    <name type="scientific">Algibacter agarivorans</name>
    <dbReference type="NCBI Taxonomy" id="1109741"/>
    <lineage>
        <taxon>Bacteria</taxon>
        <taxon>Pseudomonadati</taxon>
        <taxon>Bacteroidota</taxon>
        <taxon>Flavobacteriia</taxon>
        <taxon>Flavobacteriales</taxon>
        <taxon>Flavobacteriaceae</taxon>
        <taxon>Algibacter</taxon>
    </lineage>
</organism>
<name>A0ABP9GLB0_9FLAO</name>
<evidence type="ECO:0000256" key="2">
    <source>
        <dbReference type="SAM" id="SignalP"/>
    </source>
</evidence>
<evidence type="ECO:0000256" key="1">
    <source>
        <dbReference type="ARBA" id="ARBA00022729"/>
    </source>
</evidence>
<evidence type="ECO:0008006" key="5">
    <source>
        <dbReference type="Google" id="ProtNLM"/>
    </source>
</evidence>
<dbReference type="EMBL" id="BAABJJ010000030">
    <property type="protein sequence ID" value="GAA4946869.1"/>
    <property type="molecule type" value="Genomic_DNA"/>
</dbReference>
<protein>
    <recommendedName>
        <fullName evidence="5">Secretion system C-terminal sorting domain-containing protein</fullName>
    </recommendedName>
</protein>
<evidence type="ECO:0000313" key="3">
    <source>
        <dbReference type="EMBL" id="GAA4946869.1"/>
    </source>
</evidence>
<keyword evidence="4" id="KW-1185">Reference proteome</keyword>
<dbReference type="PROSITE" id="PS51257">
    <property type="entry name" value="PROKAR_LIPOPROTEIN"/>
    <property type="match status" value="1"/>
</dbReference>
<accession>A0ABP9GLB0</accession>
<dbReference type="Proteomes" id="UP001501302">
    <property type="component" value="Unassembled WGS sequence"/>
</dbReference>
<feature type="signal peptide" evidence="2">
    <location>
        <begin position="1"/>
        <end position="20"/>
    </location>
</feature>
<reference evidence="4" key="1">
    <citation type="journal article" date="2019" name="Int. J. Syst. Evol. Microbiol.">
        <title>The Global Catalogue of Microorganisms (GCM) 10K type strain sequencing project: providing services to taxonomists for standard genome sequencing and annotation.</title>
        <authorList>
            <consortium name="The Broad Institute Genomics Platform"/>
            <consortium name="The Broad Institute Genome Sequencing Center for Infectious Disease"/>
            <person name="Wu L."/>
            <person name="Ma J."/>
        </authorList>
    </citation>
    <scope>NUCLEOTIDE SEQUENCE [LARGE SCALE GENOMIC DNA]</scope>
    <source>
        <strain evidence="4">JCM 18285</strain>
    </source>
</reference>
<sequence length="360" mass="41586">MKHNYFIILLFLLISCFGFAQQTILCPKITASIKIENPNNVPIVSDNGDGTITLTHTEQYITDIFSNYLIYEFYQYSPNSNPNGELFKHYTIAFQNKDLINDLNTNVPISIIESFSYSSTPLSSDLINFLDGKQFRYSKYCSDIPEASRDCAITEQIIEINLNLIVSFTFDQSNDILKMTSKNLTPCGNSFEIEFKGALENDKLQIWKTTLETVTQNESCDNSELFFNDFFNILCIYGYSDWGIDFSIDMDSNLIKLGRPYPTFSHDFITFEERILSTEDVFLNDLKFYQTKNSPYLQVKNIQNKEFYVEITSINGKTLHTKKILKDNNITINTLTSGIYFIKTYNPSSNQTKVFKFLKQ</sequence>
<dbReference type="InterPro" id="IPR026444">
    <property type="entry name" value="Secre_tail"/>
</dbReference>
<comment type="caution">
    <text evidence="3">The sequence shown here is derived from an EMBL/GenBank/DDBJ whole genome shotgun (WGS) entry which is preliminary data.</text>
</comment>
<proteinExistence type="predicted"/>
<gene>
    <name evidence="3" type="ORF">GCM10023314_20200</name>
</gene>
<dbReference type="RefSeq" id="WP_345191922.1">
    <property type="nucleotide sequence ID" value="NZ_BAABJJ010000030.1"/>
</dbReference>
<keyword evidence="1 2" id="KW-0732">Signal</keyword>